<proteinExistence type="predicted"/>
<gene>
    <name evidence="1" type="ORF">METZ01_LOCUS311539</name>
</gene>
<protein>
    <submittedName>
        <fullName evidence="1">Uncharacterized protein</fullName>
    </submittedName>
</protein>
<feature type="non-terminal residue" evidence="1">
    <location>
        <position position="1"/>
    </location>
</feature>
<name>A0A382NED0_9ZZZZ</name>
<reference evidence="1" key="1">
    <citation type="submission" date="2018-05" db="EMBL/GenBank/DDBJ databases">
        <authorList>
            <person name="Lanie J.A."/>
            <person name="Ng W.-L."/>
            <person name="Kazmierczak K.M."/>
            <person name="Andrzejewski T.M."/>
            <person name="Davidsen T.M."/>
            <person name="Wayne K.J."/>
            <person name="Tettelin H."/>
            <person name="Glass J.I."/>
            <person name="Rusch D."/>
            <person name="Podicherti R."/>
            <person name="Tsui H.-C.T."/>
            <person name="Winkler M.E."/>
        </authorList>
    </citation>
    <scope>NUCLEOTIDE SEQUENCE</scope>
</reference>
<dbReference type="EMBL" id="UINC01099421">
    <property type="protein sequence ID" value="SVC58685.1"/>
    <property type="molecule type" value="Genomic_DNA"/>
</dbReference>
<evidence type="ECO:0000313" key="1">
    <source>
        <dbReference type="EMBL" id="SVC58685.1"/>
    </source>
</evidence>
<dbReference type="AlphaFoldDB" id="A0A382NED0"/>
<accession>A0A382NED0</accession>
<organism evidence="1">
    <name type="scientific">marine metagenome</name>
    <dbReference type="NCBI Taxonomy" id="408172"/>
    <lineage>
        <taxon>unclassified sequences</taxon>
        <taxon>metagenomes</taxon>
        <taxon>ecological metagenomes</taxon>
    </lineage>
</organism>
<sequence>WVPINNFLKPKQTKNLIKYLRQIQWIGIGNTSVFPKLDYLLEDFEHQGKMSLLLNER</sequence>